<keyword evidence="4" id="KW-1185">Reference proteome</keyword>
<dbReference type="EMBL" id="CP001684">
    <property type="protein sequence ID" value="ACV23067.1"/>
    <property type="molecule type" value="Genomic_DNA"/>
</dbReference>
<dbReference type="STRING" id="471855.Shel_20550"/>
<dbReference type="Proteomes" id="UP000002026">
    <property type="component" value="Chromosome"/>
</dbReference>
<evidence type="ECO:0000313" key="4">
    <source>
        <dbReference type="Proteomes" id="UP000002026"/>
    </source>
</evidence>
<sequence>MPTTWTQTTKSAGASIGYYELGRGEKRRKHKAAGTDRALWWYDTFGDREAFVTYCELSKANRKGVEAVVYRFSWSADELPPEDPRSYDAAGFFIEAFIEENCPGHPFDITIHNDGESGLVHGHAAVANRSLLDDTLLTTKKQATRWSMVRSASDNLARERGMQVVTDRRPSWENEREKHQSAYDKQRAKLDAGEIDKPGKTMLEAQRALVIGDAVNALYQAGGFSTTDEWLQLCRDNGIEVEVTEVDGAEGWTYKMHVSDDGDAYRKRGGGKPRMRSRKASNLSCDFTKAGIEARIAELQAQQMQQASAALVAEQDRRREELERRQEQVERQMQAAEERHVVPALAEAFEREWDDGRYARVTRRDVERAVLAVDNELAIMAKTDAADPDLLWRLHEECVDVAHGEMPRAKRNAPHVDVEQYLAQQYDTEAKSELDEVRGMGYRHALRDAPASQAAFERLADRAAKLAEADAKVDNARGFVRSCVALAVYGWRVFQVARAREELLERLGQEGVVGSTTGDMPMFGELRDIVTNGVASWASGLGQQRQAGEAVAYEVDGPEAGVEREEREME</sequence>
<dbReference type="RefSeq" id="WP_012799168.1">
    <property type="nucleotide sequence ID" value="NC_013165.1"/>
</dbReference>
<dbReference type="HOGENOM" id="CLU_478079_0_0_11"/>
<evidence type="ECO:0000256" key="2">
    <source>
        <dbReference type="SAM" id="MobiDB-lite"/>
    </source>
</evidence>
<dbReference type="AlphaFoldDB" id="C7N832"/>
<gene>
    <name evidence="3" type="ordered locus">Shel_20550</name>
</gene>
<feature type="region of interest" description="Disordered" evidence="2">
    <location>
        <begin position="167"/>
        <end position="187"/>
    </location>
</feature>
<keyword evidence="1" id="KW-0175">Coiled coil</keyword>
<evidence type="ECO:0000256" key="1">
    <source>
        <dbReference type="SAM" id="Coils"/>
    </source>
</evidence>
<evidence type="ECO:0000313" key="3">
    <source>
        <dbReference type="EMBL" id="ACV23067.1"/>
    </source>
</evidence>
<feature type="coiled-coil region" evidence="1">
    <location>
        <begin position="312"/>
        <end position="339"/>
    </location>
</feature>
<accession>C7N832</accession>
<dbReference type="KEGG" id="shi:Shel_20550"/>
<name>C7N832_SLAHD</name>
<reference evidence="3 4" key="1">
    <citation type="journal article" date="2009" name="Stand. Genomic Sci.">
        <title>Complete genome sequence of Slackia heliotrinireducens type strain (RHS 1).</title>
        <authorList>
            <person name="Pukall R."/>
            <person name="Lapidus A."/>
            <person name="Nolan M."/>
            <person name="Copeland A."/>
            <person name="Glavina Del Rio T."/>
            <person name="Lucas S."/>
            <person name="Chen F."/>
            <person name="Tice H."/>
            <person name="Cheng J.F."/>
            <person name="Chertkov O."/>
            <person name="Bruce D."/>
            <person name="Goodwin L."/>
            <person name="Kuske C."/>
            <person name="Brettin T."/>
            <person name="Detter J.C."/>
            <person name="Han C."/>
            <person name="Pitluck S."/>
            <person name="Pati A."/>
            <person name="Mavrommatis K."/>
            <person name="Ivanova N."/>
            <person name="Ovchinnikova G."/>
            <person name="Chen A."/>
            <person name="Palaniappan K."/>
            <person name="Schneider S."/>
            <person name="Rohde M."/>
            <person name="Chain P."/>
            <person name="D'haeseleer P."/>
            <person name="Goker M."/>
            <person name="Bristow J."/>
            <person name="Eisen J.A."/>
            <person name="Markowitz V."/>
            <person name="Kyrpides N.C."/>
            <person name="Klenk H.P."/>
            <person name="Hugenholtz P."/>
        </authorList>
    </citation>
    <scope>NUCLEOTIDE SEQUENCE [LARGE SCALE GENOMIC DNA]</scope>
    <source>
        <strain evidence="4">ATCC 29202 / DSM 20476 / NCTC 11029 / RHS 1</strain>
    </source>
</reference>
<organism evidence="3 4">
    <name type="scientific">Slackia heliotrinireducens (strain ATCC 29202 / DSM 20476 / NCTC 11029 / RHS 1)</name>
    <name type="common">Peptococcus heliotrinreducens</name>
    <dbReference type="NCBI Taxonomy" id="471855"/>
    <lineage>
        <taxon>Bacteria</taxon>
        <taxon>Bacillati</taxon>
        <taxon>Actinomycetota</taxon>
        <taxon>Coriobacteriia</taxon>
        <taxon>Eggerthellales</taxon>
        <taxon>Eggerthellaceae</taxon>
        <taxon>Slackia</taxon>
    </lineage>
</organism>
<protein>
    <submittedName>
        <fullName evidence="3">Relaxase/mobilisation nuclease</fullName>
    </submittedName>
</protein>
<proteinExistence type="predicted"/>
<dbReference type="eggNOG" id="ENOG5032VE2">
    <property type="taxonomic scope" value="Bacteria"/>
</dbReference>